<evidence type="ECO:0000256" key="3">
    <source>
        <dbReference type="PROSITE-ProRule" id="PRU00708"/>
    </source>
</evidence>
<dbReference type="Pfam" id="PF01535">
    <property type="entry name" value="PPR"/>
    <property type="match status" value="3"/>
</dbReference>
<proteinExistence type="inferred from homology"/>
<dbReference type="PANTHER" id="PTHR47928:SF60">
    <property type="entry name" value="PENTATRICOPEPTIDE REPEAT-CONTAINING PROTEIN"/>
    <property type="match status" value="1"/>
</dbReference>
<dbReference type="eggNOG" id="KOG4197">
    <property type="taxonomic scope" value="Eukaryota"/>
</dbReference>
<keyword evidence="2" id="KW-0677">Repeat</keyword>
<accession>V4W125</accession>
<dbReference type="PANTHER" id="PTHR47928">
    <property type="entry name" value="REPEAT-CONTAINING PROTEIN, PUTATIVE-RELATED"/>
    <property type="match status" value="1"/>
</dbReference>
<dbReference type="InParanoid" id="V4W125"/>
<dbReference type="InterPro" id="IPR032867">
    <property type="entry name" value="DYW_dom"/>
</dbReference>
<dbReference type="Proteomes" id="UP000030687">
    <property type="component" value="Unassembled WGS sequence"/>
</dbReference>
<gene>
    <name evidence="5" type="ORF">CICLE_v10017751mg</name>
</gene>
<dbReference type="PROSITE" id="PS51375">
    <property type="entry name" value="PPR"/>
    <property type="match status" value="2"/>
</dbReference>
<evidence type="ECO:0000313" key="6">
    <source>
        <dbReference type="Proteomes" id="UP000030687"/>
    </source>
</evidence>
<dbReference type="Pfam" id="PF14432">
    <property type="entry name" value="DYW_deaminase"/>
    <property type="match status" value="1"/>
</dbReference>
<name>V4W125_CITCL</name>
<dbReference type="KEGG" id="cic:CICLE_v10017751mg"/>
<dbReference type="GO" id="GO:0008270">
    <property type="term" value="F:zinc ion binding"/>
    <property type="evidence" value="ECO:0007669"/>
    <property type="project" value="InterPro"/>
</dbReference>
<feature type="domain" description="DYW" evidence="4">
    <location>
        <begin position="311"/>
        <end position="387"/>
    </location>
</feature>
<dbReference type="InterPro" id="IPR002885">
    <property type="entry name" value="PPR_rpt"/>
</dbReference>
<sequence>MMGMYNVLGYYEEIVNLFYLMIDKGVRPDHFVCPKVYKACSELKDYRVGKDVYDYMISIKFEGNACVKRPLLDLFIKCGRMEITITWNSIITGKIKQKDLVSWNAMLAGYALGGFREEPNTISLSGVLAACAQVKGVKLGKAIHGYVLRHHIHLSTACGFVICSCSVFNQLSTRDVVVWNSIISAFVRSGQVVDALDLLRDVIVANVKPNTVTIVSVLPACLKLAALPQGLGTGSFVWNALIDMYGRCGAIQKSRKIFVLMPHKNLVSWNVMISVYGMYFFGMDAVNLFQCLRAMGLKPNHLRKMKRIPACGHSEKLALAFGLISTSPGSPLRVIKNLRMCGDCHSPTKYVSKAEKREREREREIIMIDNYRFHHFVDGACSCGDYW</sequence>
<protein>
    <recommendedName>
        <fullName evidence="4">DYW domain-containing protein</fullName>
    </recommendedName>
</protein>
<feature type="repeat" description="PPR" evidence="3">
    <location>
        <begin position="234"/>
        <end position="268"/>
    </location>
</feature>
<dbReference type="AlphaFoldDB" id="V4W125"/>
<evidence type="ECO:0000259" key="4">
    <source>
        <dbReference type="Pfam" id="PF14432"/>
    </source>
</evidence>
<feature type="repeat" description="PPR" evidence="3">
    <location>
        <begin position="175"/>
        <end position="209"/>
    </location>
</feature>
<organism evidence="5 6">
    <name type="scientific">Citrus clementina</name>
    <name type="common">Clementine</name>
    <name type="synonym">Citrus deliciosa x Citrus sinensis</name>
    <dbReference type="NCBI Taxonomy" id="85681"/>
    <lineage>
        <taxon>Eukaryota</taxon>
        <taxon>Viridiplantae</taxon>
        <taxon>Streptophyta</taxon>
        <taxon>Embryophyta</taxon>
        <taxon>Tracheophyta</taxon>
        <taxon>Spermatophyta</taxon>
        <taxon>Magnoliopsida</taxon>
        <taxon>eudicotyledons</taxon>
        <taxon>Gunneridae</taxon>
        <taxon>Pentapetalae</taxon>
        <taxon>rosids</taxon>
        <taxon>malvids</taxon>
        <taxon>Sapindales</taxon>
        <taxon>Rutaceae</taxon>
        <taxon>Aurantioideae</taxon>
        <taxon>Citrus</taxon>
    </lineage>
</organism>
<reference evidence="5 6" key="1">
    <citation type="submission" date="2013-10" db="EMBL/GenBank/DDBJ databases">
        <authorList>
            <consortium name="International Citrus Genome Consortium"/>
            <person name="Jenkins J."/>
            <person name="Schmutz J."/>
            <person name="Prochnik S."/>
            <person name="Rokhsar D."/>
            <person name="Gmitter F."/>
            <person name="Ollitrault P."/>
            <person name="Machado M."/>
            <person name="Talon M."/>
            <person name="Wincker P."/>
            <person name="Jaillon O."/>
            <person name="Morgante M."/>
        </authorList>
    </citation>
    <scope>NUCLEOTIDE SEQUENCE</scope>
    <source>
        <strain evidence="6">cv. Clemenules</strain>
    </source>
</reference>
<comment type="similarity">
    <text evidence="1">Belongs to the PPR family. PCMP-H subfamily.</text>
</comment>
<evidence type="ECO:0000256" key="1">
    <source>
        <dbReference type="ARBA" id="ARBA00006643"/>
    </source>
</evidence>
<evidence type="ECO:0000313" key="5">
    <source>
        <dbReference type="EMBL" id="ESR59559.1"/>
    </source>
</evidence>
<dbReference type="EMBL" id="KI536312">
    <property type="protein sequence ID" value="ESR59559.1"/>
    <property type="molecule type" value="Genomic_DNA"/>
</dbReference>
<dbReference type="InterPro" id="IPR050421">
    <property type="entry name" value="PPR"/>
</dbReference>
<dbReference type="Pfam" id="PF13041">
    <property type="entry name" value="PPR_2"/>
    <property type="match status" value="1"/>
</dbReference>
<dbReference type="Gene3D" id="1.25.40.10">
    <property type="entry name" value="Tetratricopeptide repeat domain"/>
    <property type="match status" value="3"/>
</dbReference>
<evidence type="ECO:0000256" key="2">
    <source>
        <dbReference type="ARBA" id="ARBA00022737"/>
    </source>
</evidence>
<dbReference type="NCBIfam" id="TIGR00756">
    <property type="entry name" value="PPR"/>
    <property type="match status" value="1"/>
</dbReference>
<dbReference type="InterPro" id="IPR011990">
    <property type="entry name" value="TPR-like_helical_dom_sf"/>
</dbReference>
<dbReference type="Gramene" id="ESR59559">
    <property type="protein sequence ID" value="ESR59559"/>
    <property type="gene ID" value="CICLE_v10017751mg"/>
</dbReference>
<keyword evidence="6" id="KW-1185">Reference proteome</keyword>